<dbReference type="OrthoDB" id="5344006at2759"/>
<feature type="transmembrane region" description="Helical" evidence="1">
    <location>
        <begin position="51"/>
        <end position="79"/>
    </location>
</feature>
<gene>
    <name evidence="2" type="ORF">BO97DRAFT_402794</name>
</gene>
<evidence type="ECO:0008006" key="4">
    <source>
        <dbReference type="Google" id="ProtNLM"/>
    </source>
</evidence>
<dbReference type="VEuPathDB" id="FungiDB:BO97DRAFT_402794"/>
<organism evidence="2 3">
    <name type="scientific">Aspergillus homomorphus (strain CBS 101889)</name>
    <dbReference type="NCBI Taxonomy" id="1450537"/>
    <lineage>
        <taxon>Eukaryota</taxon>
        <taxon>Fungi</taxon>
        <taxon>Dikarya</taxon>
        <taxon>Ascomycota</taxon>
        <taxon>Pezizomycotina</taxon>
        <taxon>Eurotiomycetes</taxon>
        <taxon>Eurotiomycetidae</taxon>
        <taxon>Eurotiales</taxon>
        <taxon>Aspergillaceae</taxon>
        <taxon>Aspergillus</taxon>
        <taxon>Aspergillus subgen. Circumdati</taxon>
    </lineage>
</organism>
<evidence type="ECO:0000313" key="2">
    <source>
        <dbReference type="EMBL" id="RAL16380.1"/>
    </source>
</evidence>
<dbReference type="GeneID" id="37198877"/>
<feature type="transmembrane region" description="Helical" evidence="1">
    <location>
        <begin position="91"/>
        <end position="110"/>
    </location>
</feature>
<accession>A0A395I820</accession>
<name>A0A395I820_ASPHC</name>
<feature type="transmembrane region" description="Helical" evidence="1">
    <location>
        <begin position="130"/>
        <end position="155"/>
    </location>
</feature>
<dbReference type="AlphaFoldDB" id="A0A395I820"/>
<feature type="transmembrane region" description="Helical" evidence="1">
    <location>
        <begin position="20"/>
        <end position="39"/>
    </location>
</feature>
<protein>
    <recommendedName>
        <fullName evidence="4">MARVEL domain-containing protein</fullName>
    </recommendedName>
</protein>
<keyword evidence="1" id="KW-0812">Transmembrane</keyword>
<keyword evidence="3" id="KW-1185">Reference proteome</keyword>
<keyword evidence="1" id="KW-1133">Transmembrane helix</keyword>
<dbReference type="EMBL" id="KZ824269">
    <property type="protein sequence ID" value="RAL16380.1"/>
    <property type="molecule type" value="Genomic_DNA"/>
</dbReference>
<evidence type="ECO:0000313" key="3">
    <source>
        <dbReference type="Proteomes" id="UP000248961"/>
    </source>
</evidence>
<proteinExistence type="predicted"/>
<dbReference type="RefSeq" id="XP_025555534.1">
    <property type="nucleotide sequence ID" value="XM_025694588.1"/>
</dbReference>
<evidence type="ECO:0000256" key="1">
    <source>
        <dbReference type="SAM" id="Phobius"/>
    </source>
</evidence>
<dbReference type="Proteomes" id="UP000248961">
    <property type="component" value="Unassembled WGS sequence"/>
</dbReference>
<reference evidence="2 3" key="1">
    <citation type="submission" date="2018-02" db="EMBL/GenBank/DDBJ databases">
        <title>The genomes of Aspergillus section Nigri reveals drivers in fungal speciation.</title>
        <authorList>
            <consortium name="DOE Joint Genome Institute"/>
            <person name="Vesth T.C."/>
            <person name="Nybo J."/>
            <person name="Theobald S."/>
            <person name="Brandl J."/>
            <person name="Frisvad J.C."/>
            <person name="Nielsen K.F."/>
            <person name="Lyhne E.K."/>
            <person name="Kogle M.E."/>
            <person name="Kuo A."/>
            <person name="Riley R."/>
            <person name="Clum A."/>
            <person name="Nolan M."/>
            <person name="Lipzen A."/>
            <person name="Salamov A."/>
            <person name="Henrissat B."/>
            <person name="Wiebenga A."/>
            <person name="De vries R.P."/>
            <person name="Grigoriev I.V."/>
            <person name="Mortensen U.H."/>
            <person name="Andersen M.R."/>
            <person name="Baker S.E."/>
        </authorList>
    </citation>
    <scope>NUCLEOTIDE SEQUENCE [LARGE SCALE GENOMIC DNA]</scope>
    <source>
        <strain evidence="2 3">CBS 101889</strain>
    </source>
</reference>
<sequence>MRTTASVKPSHYPAIPFHLIRATGLISTFIVGIILAVFITNLHSHGYKLPWAFLVLLIATVLTLLNYILTTLTHCFYGLSPRLSLTTNTTTLLLWLIALGLLSYSLSHTILTSCTTTYWGTSTGINVCRIYKALFAFTILATAAHIAAVTLDVIVHKRQTRLGEYDPMASNAALNDYKMHNRGSSAMSGGMGPYHPDDMYAQQQHPPQQAPYGYPARHEAYHDAPGNMSGGYMAPPPSYGGLGNHATATAADEDYHAHGMGPYGDDAPAEGDLGAQHQVPRVRYSAYGASAAGYTRPAEQTGYDAGAYR</sequence>
<keyword evidence="1" id="KW-0472">Membrane</keyword>